<accession>A0A815GU88</accession>
<dbReference type="Proteomes" id="UP000663829">
    <property type="component" value="Unassembled WGS sequence"/>
</dbReference>
<evidence type="ECO:0000313" key="3">
    <source>
        <dbReference type="EMBL" id="CAF3811685.1"/>
    </source>
</evidence>
<reference evidence="2" key="1">
    <citation type="submission" date="2021-02" db="EMBL/GenBank/DDBJ databases">
        <authorList>
            <person name="Nowell W R."/>
        </authorList>
    </citation>
    <scope>NUCLEOTIDE SEQUENCE</scope>
</reference>
<keyword evidence="5" id="KW-1185">Reference proteome</keyword>
<gene>
    <name evidence="2" type="ORF">GPM918_LOCUS30619</name>
    <name evidence="1" type="ORF">OVA965_LOCUS16607</name>
    <name evidence="4" type="ORF">SRO942_LOCUS31237</name>
    <name evidence="3" type="ORF">TMI583_LOCUS16619</name>
</gene>
<protein>
    <submittedName>
        <fullName evidence="2">Uncharacterized protein</fullName>
    </submittedName>
</protein>
<evidence type="ECO:0000313" key="1">
    <source>
        <dbReference type="EMBL" id="CAF1043520.1"/>
    </source>
</evidence>
<dbReference type="EMBL" id="CAJOBA010007764">
    <property type="protein sequence ID" value="CAF3811685.1"/>
    <property type="molecule type" value="Genomic_DNA"/>
</dbReference>
<sequence length="462" mass="54221">MVVNMTRSCLVVYNDRRKLVRLPSLTNVDAICAELLSPFGLSSKDVYVNIKIDQVSRTNDFLDYCEFDSLDLLPSPLNCNIIYFQLTKKLIPSRTFQHTQTQTDVEDIKSGFIINDDQLEQEEDDDEITIRTDESQDYTPQTAIVPVTTPKRQHRKHEDISTENQIPLKYSSGIIELPTYGDRIDQLIRTGHLSECVEDILLISHEYYSQRKFNTKKHYGDFEQAFLLRYKLHSKLASCSTLKSIRKSLSTKMRNHRYYKHRANRKSHNKQNKSDQEWLEQIEQDTKQYRQTLQNRLEELNHDEYCELSITRVSEAIEQYKQQLGIPDQVSELTAVETMIRTLDNDETNPIIVHFKSEYGSLIDYVSQRIVTYPTLIVLDDAYLILCSKQQSLLFHLQSITLSEILLYMLAVYYDSSYECEFFDFIDSIAYPNRSKNLSSNVKQLHDSLLRYPYYVENVKHE</sequence>
<comment type="caution">
    <text evidence="2">The sequence shown here is derived from an EMBL/GenBank/DDBJ whole genome shotgun (WGS) entry which is preliminary data.</text>
</comment>
<dbReference type="Proteomes" id="UP000677228">
    <property type="component" value="Unassembled WGS sequence"/>
</dbReference>
<proteinExistence type="predicted"/>
<dbReference type="Proteomes" id="UP000681722">
    <property type="component" value="Unassembled WGS sequence"/>
</dbReference>
<name>A0A815GU88_9BILA</name>
<organism evidence="2 5">
    <name type="scientific">Didymodactylos carnosus</name>
    <dbReference type="NCBI Taxonomy" id="1234261"/>
    <lineage>
        <taxon>Eukaryota</taxon>
        <taxon>Metazoa</taxon>
        <taxon>Spiralia</taxon>
        <taxon>Gnathifera</taxon>
        <taxon>Rotifera</taxon>
        <taxon>Eurotatoria</taxon>
        <taxon>Bdelloidea</taxon>
        <taxon>Philodinida</taxon>
        <taxon>Philodinidae</taxon>
        <taxon>Didymodactylos</taxon>
    </lineage>
</organism>
<evidence type="ECO:0000313" key="4">
    <source>
        <dbReference type="EMBL" id="CAF4209643.1"/>
    </source>
</evidence>
<dbReference type="AlphaFoldDB" id="A0A815GU88"/>
<evidence type="ECO:0000313" key="2">
    <source>
        <dbReference type="EMBL" id="CAF1344894.1"/>
    </source>
</evidence>
<dbReference type="EMBL" id="CAJNOK010007751">
    <property type="protein sequence ID" value="CAF1043520.1"/>
    <property type="molecule type" value="Genomic_DNA"/>
</dbReference>
<dbReference type="EMBL" id="CAJNOQ010014597">
    <property type="protein sequence ID" value="CAF1344894.1"/>
    <property type="molecule type" value="Genomic_DNA"/>
</dbReference>
<evidence type="ECO:0000313" key="5">
    <source>
        <dbReference type="Proteomes" id="UP000663829"/>
    </source>
</evidence>
<dbReference type="EMBL" id="CAJOBC010060930">
    <property type="protein sequence ID" value="CAF4209643.1"/>
    <property type="molecule type" value="Genomic_DNA"/>
</dbReference>
<dbReference type="Proteomes" id="UP000682733">
    <property type="component" value="Unassembled WGS sequence"/>
</dbReference>